<evidence type="ECO:0000256" key="1">
    <source>
        <dbReference type="SAM" id="Phobius"/>
    </source>
</evidence>
<dbReference type="Pfam" id="PF24656">
    <property type="entry name" value="CEPT76_peptidase"/>
    <property type="match status" value="1"/>
</dbReference>
<dbReference type="InterPro" id="IPR035892">
    <property type="entry name" value="C2_domain_sf"/>
</dbReference>
<feature type="domain" description="C2" evidence="2">
    <location>
        <begin position="878"/>
        <end position="1032"/>
    </location>
</feature>
<dbReference type="InterPro" id="IPR052434">
    <property type="entry name" value="Tectonic-like_complex_comp"/>
</dbReference>
<dbReference type="SUPFAM" id="SSF49562">
    <property type="entry name" value="C2 domain (Calcium/lipid-binding domain, CaLB)"/>
    <property type="match status" value="1"/>
</dbReference>
<accession>A0A7S3JQF9</accession>
<dbReference type="PROSITE" id="PS50004">
    <property type="entry name" value="C2"/>
    <property type="match status" value="1"/>
</dbReference>
<dbReference type="SMART" id="SM00239">
    <property type="entry name" value="C2"/>
    <property type="match status" value="1"/>
</dbReference>
<dbReference type="CDD" id="cd00030">
    <property type="entry name" value="C2"/>
    <property type="match status" value="1"/>
</dbReference>
<keyword evidence="1" id="KW-0472">Membrane</keyword>
<sequence>MNASLILDDMSFWHLVSSSHLIPQESLPNSNISKNKDWLNNWIIQVELMHTIQKSCFNFISQSRRRKFKLTSKVVRYLPLLQRTYTFLNLSYVKRMNDKTATTLRPLLEMLTTADDGDSFHCKLTKRLIKSSHIDCWYKHFDQRRTSLQDVRYIQMQNPLSKYRAYLSISIYRISIFSHPLFSSEDRLYAKIRLLYGLYHHNIATSRICLFCFRLRSLLKSIGSICRILGNDLDKILVCTKKEVGAVLVDALSLLLSERKALENLEEALYVSWNQLKGLRHYQTFVSIPIQLVATNVCQKGYNCSKMICKNEVLTIESSHNTSQAFADIMEYIKEESKCFSEHFFFADGDDESNLCDSDMKLKDSKKTSSSNMLEFESLCRRALLLPDSAFIFKLYMTTQFDNSIPLQDLERIRRLRQQQYFCSVSGSKWKIDKSTPIQLEWPNFVAPIIELSEIHLRSPENIVVSIWVRDFSLHTCLTTLPLICAQDKYSEKSSLSKFNWYQFSSQHANFDPKFIVNEDVEVFAPCVQMPFLPKDKILKDEECCSFFIKRNEFSLLQDRRNWISAIVLSKHGKLHNLRLSDGRLIRGIAHVWIRRRGSLFEARQSDFSGCVLIATQVKPVGSLVPRGLQTVLKKISEKRELEATLIEEFSHMSSSGSKKSYESIFDTLKTSYQRETTGHKLWINELKHRLDLDNRFINNLRLLGFANKNLKVLYPNLIYPFNRSGSIFTMRQTRGDSIESGQSLRHEHRRLVTLYLLHSHGVQDISTSLGFCSGNVEYHCGYTRMFPCDLSFGLSSSYYENREGKARKIKDDLTFSYCDHSKHLLGRSEKSLVDCPNRGFEINSSSHKIVRTSPLPTVHFRKFLLEMTRFTSLRRTAMRAKGLHLRDDSVTSEHNLLVQVIAAFGLAPGNLESAIENRNHHEKVYTLDTKSDTSRNMSIIGTYIVAHFQNFQRRTTTVSGSVPYWKETLEFPYRDQTGSIYFVRDCAYLLISVFTKIQSTSDVDRTDVFSGDVEIPLSAIACSEGFVEGCFPVRQPIYFSKHFKHSATLHNCLSGKCDAESVGPSLLLAITLPRQSILQRKIKLYANSEDMAFFKYGLDWIRKIRMRLLSRNLIRNEFLPHLRSVFCSNINCDVILVCRYLCPQRTPPFVDTDKKAANFVSMIPLLTHHGSYSIDTFDLWRTSQDFLNTGTGGWAEHAVLLHNYFAWMQNFTRPKVDYDLYLVVGWDISSGRVLYVMQKPKKVAESILSIRFWNPQTGYMYTMKDQCPLTSISCLLATDNIYVNIQCQTIPVKLSFELSDINSWQSLFQKRNIDSIVDSKPNNNARQQQRIYQHKLSPLLTVQLRDLKYNLPDQIAANNIQNRLQVKLEKSIQRWCSVNEELSGHPLLTGNNFRQLLDTLPLLEDLKSNDFATQDKIDAVIDELKRSLMPDMLDAVCINLPLIEESRIIERVRGTNMHQRLKYGTQLVLAVYVHALAHGIVSIWICLGILYKAKL</sequence>
<dbReference type="InterPro" id="IPR000008">
    <property type="entry name" value="C2_dom"/>
</dbReference>
<keyword evidence="1" id="KW-0812">Transmembrane</keyword>
<evidence type="ECO:0000259" key="2">
    <source>
        <dbReference type="PROSITE" id="PS50004"/>
    </source>
</evidence>
<dbReference type="EMBL" id="HBIJ01003435">
    <property type="protein sequence ID" value="CAE0361652.1"/>
    <property type="molecule type" value="Transcribed_RNA"/>
</dbReference>
<evidence type="ECO:0000313" key="3">
    <source>
        <dbReference type="EMBL" id="CAE0361652.1"/>
    </source>
</evidence>
<dbReference type="GO" id="GO:1904491">
    <property type="term" value="P:protein localization to ciliary transition zone"/>
    <property type="evidence" value="ECO:0007669"/>
    <property type="project" value="TreeGrafter"/>
</dbReference>
<protein>
    <recommendedName>
        <fullName evidence="2">C2 domain-containing protein</fullName>
    </recommendedName>
</protein>
<dbReference type="Gene3D" id="2.60.40.150">
    <property type="entry name" value="C2 domain"/>
    <property type="match status" value="1"/>
</dbReference>
<dbReference type="GO" id="GO:1905515">
    <property type="term" value="P:non-motile cilium assembly"/>
    <property type="evidence" value="ECO:0007669"/>
    <property type="project" value="TreeGrafter"/>
</dbReference>
<name>A0A7S3JQF9_9STRA</name>
<dbReference type="GO" id="GO:0035869">
    <property type="term" value="C:ciliary transition zone"/>
    <property type="evidence" value="ECO:0007669"/>
    <property type="project" value="TreeGrafter"/>
</dbReference>
<proteinExistence type="predicted"/>
<reference evidence="3" key="1">
    <citation type="submission" date="2021-01" db="EMBL/GenBank/DDBJ databases">
        <authorList>
            <person name="Corre E."/>
            <person name="Pelletier E."/>
            <person name="Niang G."/>
            <person name="Scheremetjew M."/>
            <person name="Finn R."/>
            <person name="Kale V."/>
            <person name="Holt S."/>
            <person name="Cochrane G."/>
            <person name="Meng A."/>
            <person name="Brown T."/>
            <person name="Cohen L."/>
        </authorList>
    </citation>
    <scope>NUCLEOTIDE SEQUENCE</scope>
    <source>
        <strain evidence="3">CCMP1510</strain>
    </source>
</reference>
<dbReference type="PANTHER" id="PTHR20837">
    <property type="entry name" value="CENTROSOMAL PROTEIN-RELATED"/>
    <property type="match status" value="1"/>
</dbReference>
<organism evidence="3">
    <name type="scientific">Aureoumbra lagunensis</name>
    <dbReference type="NCBI Taxonomy" id="44058"/>
    <lineage>
        <taxon>Eukaryota</taxon>
        <taxon>Sar</taxon>
        <taxon>Stramenopiles</taxon>
        <taxon>Ochrophyta</taxon>
        <taxon>Pelagophyceae</taxon>
        <taxon>Pelagomonadales</taxon>
        <taxon>Aureoumbra</taxon>
    </lineage>
</organism>
<dbReference type="PANTHER" id="PTHR20837:SF0">
    <property type="entry name" value="COILED-COIL AND C2 DOMAIN-CONTAINING PROTEIN 2A"/>
    <property type="match status" value="1"/>
</dbReference>
<dbReference type="InterPro" id="IPR056290">
    <property type="entry name" value="CEPT76/DRC7_peptidase-like_dom"/>
</dbReference>
<gene>
    <name evidence="3" type="ORF">ALAG00032_LOCUS2385</name>
</gene>
<keyword evidence="1" id="KW-1133">Transmembrane helix</keyword>
<feature type="transmembrane region" description="Helical" evidence="1">
    <location>
        <begin position="1468"/>
        <end position="1492"/>
    </location>
</feature>